<name>A0A6J4THA4_9ACTN</name>
<protein>
    <recommendedName>
        <fullName evidence="2">Copper transporter</fullName>
    </recommendedName>
</protein>
<reference evidence="1" key="1">
    <citation type="submission" date="2020-02" db="EMBL/GenBank/DDBJ databases">
        <authorList>
            <person name="Meier V. D."/>
        </authorList>
    </citation>
    <scope>NUCLEOTIDE SEQUENCE</scope>
    <source>
        <strain evidence="1">AVDCRST_MAG67</strain>
    </source>
</reference>
<sequence length="287" mass="30753">MFDFRYHALSLAAVFIALVVGLLLGVAIGDKELVSGAREELRDSLRSDVRKADQERDEAQARVREQSQFANAAYPILTGGQLPDARIGLVLLGDDDGSPDIVREALEPTGADLAFVAVVRQNIDLQTVAGRAGRTRYADIERDPTLIDDLGRRAGIQMVLGGKLVGRMRAALLQSLSGSFGDLDGVIVMRSPDRPADEDADDRLAALQDGIARGLVQTGVPVVGTERRASRPSSIGWFRAREMSSVDNVDEPAGRAAVVFVLAGSQGSYGRRDDAQALLPPVVGRPR</sequence>
<gene>
    <name evidence="1" type="ORF">AVDCRST_MAG67-3857</name>
</gene>
<dbReference type="Pfam" id="PF11382">
    <property type="entry name" value="MctB"/>
    <property type="match status" value="1"/>
</dbReference>
<proteinExistence type="predicted"/>
<organism evidence="1">
    <name type="scientific">uncultured Solirubrobacteraceae bacterium</name>
    <dbReference type="NCBI Taxonomy" id="1162706"/>
    <lineage>
        <taxon>Bacteria</taxon>
        <taxon>Bacillati</taxon>
        <taxon>Actinomycetota</taxon>
        <taxon>Thermoleophilia</taxon>
        <taxon>Solirubrobacterales</taxon>
        <taxon>Solirubrobacteraceae</taxon>
        <taxon>environmental samples</taxon>
    </lineage>
</organism>
<dbReference type="AlphaFoldDB" id="A0A6J4THA4"/>
<dbReference type="EMBL" id="CADCVQ010000148">
    <property type="protein sequence ID" value="CAA9523312.1"/>
    <property type="molecule type" value="Genomic_DNA"/>
</dbReference>
<dbReference type="GO" id="GO:0055070">
    <property type="term" value="P:copper ion homeostasis"/>
    <property type="evidence" value="ECO:0007669"/>
    <property type="project" value="InterPro"/>
</dbReference>
<dbReference type="InterPro" id="IPR021522">
    <property type="entry name" value="MctB"/>
</dbReference>
<evidence type="ECO:0000313" key="1">
    <source>
        <dbReference type="EMBL" id="CAA9523312.1"/>
    </source>
</evidence>
<dbReference type="GO" id="GO:0016020">
    <property type="term" value="C:membrane"/>
    <property type="evidence" value="ECO:0007669"/>
    <property type="project" value="InterPro"/>
</dbReference>
<evidence type="ECO:0008006" key="2">
    <source>
        <dbReference type="Google" id="ProtNLM"/>
    </source>
</evidence>
<accession>A0A6J4THA4</accession>